<protein>
    <recommendedName>
        <fullName evidence="4">Protein kinase domain-containing protein</fullName>
    </recommendedName>
</protein>
<dbReference type="PANTHER" id="PTHR47989">
    <property type="entry name" value="OS01G0750732 PROTEIN"/>
    <property type="match status" value="1"/>
</dbReference>
<organism evidence="5 6">
    <name type="scientific">Marchantia polymorpha subsp. ruderalis</name>
    <dbReference type="NCBI Taxonomy" id="1480154"/>
    <lineage>
        <taxon>Eukaryota</taxon>
        <taxon>Viridiplantae</taxon>
        <taxon>Streptophyta</taxon>
        <taxon>Embryophyta</taxon>
        <taxon>Marchantiophyta</taxon>
        <taxon>Marchantiopsida</taxon>
        <taxon>Marchantiidae</taxon>
        <taxon>Marchantiales</taxon>
        <taxon>Marchantiaceae</taxon>
        <taxon>Marchantia</taxon>
    </lineage>
</organism>
<evidence type="ECO:0000256" key="1">
    <source>
        <dbReference type="ARBA" id="ARBA00022741"/>
    </source>
</evidence>
<evidence type="ECO:0000256" key="3">
    <source>
        <dbReference type="SAM" id="MobiDB-lite"/>
    </source>
</evidence>
<dbReference type="Pfam" id="PF00069">
    <property type="entry name" value="Pkinase"/>
    <property type="match status" value="1"/>
</dbReference>
<accession>A0A176VKX6</accession>
<dbReference type="PANTHER" id="PTHR47989:SF62">
    <property type="entry name" value="OS05G0423500 PROTEIN"/>
    <property type="match status" value="1"/>
</dbReference>
<gene>
    <name evidence="5" type="ORF">AXG93_939s1270</name>
</gene>
<feature type="region of interest" description="Disordered" evidence="3">
    <location>
        <begin position="436"/>
        <end position="470"/>
    </location>
</feature>
<keyword evidence="6" id="KW-1185">Reference proteome</keyword>
<evidence type="ECO:0000313" key="5">
    <source>
        <dbReference type="EMBL" id="OAE21619.1"/>
    </source>
</evidence>
<proteinExistence type="predicted"/>
<dbReference type="Gene3D" id="3.30.200.20">
    <property type="entry name" value="Phosphorylase Kinase, domain 1"/>
    <property type="match status" value="1"/>
</dbReference>
<feature type="domain" description="Protein kinase" evidence="4">
    <location>
        <begin position="130"/>
        <end position="432"/>
    </location>
</feature>
<dbReference type="GO" id="GO:0005524">
    <property type="term" value="F:ATP binding"/>
    <property type="evidence" value="ECO:0007669"/>
    <property type="project" value="UniProtKB-KW"/>
</dbReference>
<dbReference type="GO" id="GO:0004672">
    <property type="term" value="F:protein kinase activity"/>
    <property type="evidence" value="ECO:0007669"/>
    <property type="project" value="InterPro"/>
</dbReference>
<keyword evidence="1" id="KW-0547">Nucleotide-binding</keyword>
<dbReference type="InterPro" id="IPR000719">
    <property type="entry name" value="Prot_kinase_dom"/>
</dbReference>
<dbReference type="EMBL" id="LVLJ01003379">
    <property type="protein sequence ID" value="OAE21619.1"/>
    <property type="molecule type" value="Genomic_DNA"/>
</dbReference>
<feature type="compositionally biased region" description="Low complexity" evidence="3">
    <location>
        <begin position="94"/>
        <end position="111"/>
    </location>
</feature>
<evidence type="ECO:0000259" key="4">
    <source>
        <dbReference type="PROSITE" id="PS50011"/>
    </source>
</evidence>
<evidence type="ECO:0000256" key="2">
    <source>
        <dbReference type="ARBA" id="ARBA00022840"/>
    </source>
</evidence>
<dbReference type="InterPro" id="IPR011009">
    <property type="entry name" value="Kinase-like_dom_sf"/>
</dbReference>
<reference evidence="5" key="1">
    <citation type="submission" date="2016-03" db="EMBL/GenBank/DDBJ databases">
        <title>Mechanisms controlling the formation of the plant cell surface in tip-growing cells are functionally conserved among land plants.</title>
        <authorList>
            <person name="Honkanen S."/>
            <person name="Jones V.A."/>
            <person name="Morieri G."/>
            <person name="Champion C."/>
            <person name="Hetherington A.J."/>
            <person name="Kelly S."/>
            <person name="Saint-Marcoux D."/>
            <person name="Proust H."/>
            <person name="Prescott H."/>
            <person name="Dolan L."/>
        </authorList>
    </citation>
    <scope>NUCLEOTIDE SEQUENCE [LARGE SCALE GENOMIC DNA]</scope>
    <source>
        <tissue evidence="5">Whole gametophyte</tissue>
    </source>
</reference>
<keyword evidence="2" id="KW-0067">ATP-binding</keyword>
<name>A0A176VKX6_MARPO</name>
<dbReference type="SMART" id="SM00220">
    <property type="entry name" value="S_TKc"/>
    <property type="match status" value="1"/>
</dbReference>
<evidence type="ECO:0000313" key="6">
    <source>
        <dbReference type="Proteomes" id="UP000077202"/>
    </source>
</evidence>
<dbReference type="PROSITE" id="PS50011">
    <property type="entry name" value="PROTEIN_KINASE_DOM"/>
    <property type="match status" value="1"/>
</dbReference>
<sequence length="507" mass="53787">MGTVASIIGGISAVIAFVGMAYKAYCCYCVKRDSPGSPKQAAAAAADNSTRCPRSICPLGGGNDLEQGVALGVPTTSFGSPPVYGSAHKGLTASSSGSNKGSKSSQKSPKGLPAVKSKAYSFEDMRTATQHFSNKIGEGRFGPVYHGRLLAQEVAVKVISVNSGQGASEFVKEVFLGSDVSFVPPNTNTVEELVDLVANLHDENLVSLVGHCQESPHQMLIYKYVPNGTLRDHLHNQSTQPDRPALTWQQRLHIALDAAEALNYLHNVHKTGRPITIHGDLKPGNILLDDKLNGKLSDFGISKFASVDNSGVPTQVIGTPGYLDPEYSSTKQLTAKSDIYSLGVVLLELISGRSPIQCGPHGKPDRQWDLIDWARNLIKEGKLSSMVDPALAGRFEKHSMAKVAELAIFSVEPQGVNRPKACKLVTGLLEAIAMEQSESHSSPSSSGISKSSDQTSGTSARRSTSSQYSTADSEALISFPSSQCIEALEASLGPSSPANIIIQVDAR</sequence>
<feature type="compositionally biased region" description="Low complexity" evidence="3">
    <location>
        <begin position="439"/>
        <end position="466"/>
    </location>
</feature>
<comment type="caution">
    <text evidence="5">The sequence shown here is derived from an EMBL/GenBank/DDBJ whole genome shotgun (WGS) entry which is preliminary data.</text>
</comment>
<dbReference type="AlphaFoldDB" id="A0A176VKX6"/>
<feature type="region of interest" description="Disordered" evidence="3">
    <location>
        <begin position="89"/>
        <end position="114"/>
    </location>
</feature>
<dbReference type="Proteomes" id="UP000077202">
    <property type="component" value="Unassembled WGS sequence"/>
</dbReference>
<dbReference type="Gene3D" id="1.10.510.10">
    <property type="entry name" value="Transferase(Phosphotransferase) domain 1"/>
    <property type="match status" value="1"/>
</dbReference>
<dbReference type="SUPFAM" id="SSF56112">
    <property type="entry name" value="Protein kinase-like (PK-like)"/>
    <property type="match status" value="1"/>
</dbReference>